<accession>A0A1Z2SFC7</accession>
<dbReference type="Proteomes" id="UP000196708">
    <property type="component" value="Chromosome 1"/>
</dbReference>
<proteinExistence type="predicted"/>
<dbReference type="KEGG" id="vga:BSQ33_08940"/>
<reference evidence="1 2" key="1">
    <citation type="submission" date="2016-12" db="EMBL/GenBank/DDBJ databases">
        <authorList>
            <person name="Song W.-J."/>
            <person name="Kurnit D.M."/>
        </authorList>
    </citation>
    <scope>NUCLEOTIDE SEQUENCE [LARGE SCALE GENOMIC DNA]</scope>
    <source>
        <strain evidence="1 2">ATCC 43942</strain>
    </source>
</reference>
<dbReference type="AlphaFoldDB" id="A0A1Z2SFC7"/>
<protein>
    <recommendedName>
        <fullName evidence="3">TnsA endonuclease N-terminal domain-containing protein</fullName>
    </recommendedName>
</protein>
<organism evidence="1 2">
    <name type="scientific">Vibrio gazogenes</name>
    <dbReference type="NCBI Taxonomy" id="687"/>
    <lineage>
        <taxon>Bacteria</taxon>
        <taxon>Pseudomonadati</taxon>
        <taxon>Pseudomonadota</taxon>
        <taxon>Gammaproteobacteria</taxon>
        <taxon>Vibrionales</taxon>
        <taxon>Vibrionaceae</taxon>
        <taxon>Vibrio</taxon>
    </lineage>
</organism>
<dbReference type="EMBL" id="CP018835">
    <property type="protein sequence ID" value="ASA55807.1"/>
    <property type="molecule type" value="Genomic_DNA"/>
</dbReference>
<gene>
    <name evidence="1" type="ORF">BSQ33_08940</name>
</gene>
<name>A0A1Z2SFC7_VIBGA</name>
<evidence type="ECO:0008006" key="3">
    <source>
        <dbReference type="Google" id="ProtNLM"/>
    </source>
</evidence>
<evidence type="ECO:0000313" key="1">
    <source>
        <dbReference type="EMBL" id="ASA55807.1"/>
    </source>
</evidence>
<sequence length="122" mass="14253">MRLKTGQRIYVEVKPSSKLANVELKTKLRNIDTYWKQHGCYFIVITDEELNQPARQSNLSFLRSYLSHPCSVDLIEQSRSWLSRRQAVTFLDLAEFTGSLSCAYSLLAQENIQFMTYEIPHF</sequence>
<evidence type="ECO:0000313" key="2">
    <source>
        <dbReference type="Proteomes" id="UP000196708"/>
    </source>
</evidence>